<dbReference type="EMBL" id="RCML01000067">
    <property type="protein sequence ID" value="KAG2993861.1"/>
    <property type="molecule type" value="Genomic_DNA"/>
</dbReference>
<evidence type="ECO:0000313" key="6">
    <source>
        <dbReference type="EMBL" id="RAW19976.1"/>
    </source>
</evidence>
<evidence type="ECO:0000313" key="5">
    <source>
        <dbReference type="EMBL" id="KAG3222266.1"/>
    </source>
</evidence>
<dbReference type="Proteomes" id="UP000760860">
    <property type="component" value="Unassembled WGS sequence"/>
</dbReference>
<dbReference type="VEuPathDB" id="FungiDB:PC110_g23582"/>
<organism evidence="6 7">
    <name type="scientific">Phytophthora cactorum</name>
    <dbReference type="NCBI Taxonomy" id="29920"/>
    <lineage>
        <taxon>Eukaryota</taxon>
        <taxon>Sar</taxon>
        <taxon>Stramenopiles</taxon>
        <taxon>Oomycota</taxon>
        <taxon>Peronosporomycetes</taxon>
        <taxon>Peronosporales</taxon>
        <taxon>Peronosporaceae</taxon>
        <taxon>Phytophthora</taxon>
    </lineage>
</organism>
<evidence type="ECO:0000313" key="1">
    <source>
        <dbReference type="EMBL" id="KAG2862776.1"/>
    </source>
</evidence>
<name>A0A329R7W4_9STRA</name>
<dbReference type="OrthoDB" id="10509032at2759"/>
<accession>A0A329R7W4</accession>
<gene>
    <name evidence="6" type="ORF">PC110_g23582</name>
    <name evidence="1" type="ORF">PC113_g5991</name>
    <name evidence="2" type="ORF">PC115_g8079</name>
    <name evidence="3" type="ORF">PC117_g5785</name>
    <name evidence="4" type="ORF">PC118_g3800</name>
    <name evidence="5" type="ORF">PC129_g7032</name>
</gene>
<dbReference type="Proteomes" id="UP000736787">
    <property type="component" value="Unassembled WGS sequence"/>
</dbReference>
<keyword evidence="7" id="KW-1185">Reference proteome</keyword>
<dbReference type="EMBL" id="RCMG01000119">
    <property type="protein sequence ID" value="KAG2862776.1"/>
    <property type="molecule type" value="Genomic_DNA"/>
</dbReference>
<reference evidence="6 7" key="1">
    <citation type="submission" date="2018-01" db="EMBL/GenBank/DDBJ databases">
        <title>Draft genome of the strawberry crown rot pathogen Phytophthora cactorum.</title>
        <authorList>
            <person name="Armitage A.D."/>
            <person name="Lysoe E."/>
            <person name="Nellist C.F."/>
            <person name="Harrison R.J."/>
            <person name="Brurberg M.B."/>
        </authorList>
    </citation>
    <scope>NUCLEOTIDE SEQUENCE [LARGE SCALE GENOMIC DNA]</scope>
    <source>
        <strain evidence="6 7">10300</strain>
    </source>
</reference>
<dbReference type="Proteomes" id="UP000697107">
    <property type="component" value="Unassembled WGS sequence"/>
</dbReference>
<dbReference type="Proteomes" id="UP000774804">
    <property type="component" value="Unassembled WGS sequence"/>
</dbReference>
<comment type="caution">
    <text evidence="6">The sequence shown here is derived from an EMBL/GenBank/DDBJ whole genome shotgun (WGS) entry which is preliminary data.</text>
</comment>
<reference evidence="1" key="2">
    <citation type="submission" date="2018-10" db="EMBL/GenBank/DDBJ databases">
        <title>Effector identification in a new, highly contiguous assembly of the strawberry crown rot pathogen Phytophthora cactorum.</title>
        <authorList>
            <person name="Armitage A.D."/>
            <person name="Nellist C.F."/>
            <person name="Bates H."/>
            <person name="Vickerstaff R.J."/>
            <person name="Harrison R.J."/>
        </authorList>
    </citation>
    <scope>NUCLEOTIDE SEQUENCE</scope>
    <source>
        <strain evidence="1">15-7</strain>
        <strain evidence="2">4032</strain>
        <strain evidence="3">4040</strain>
        <strain evidence="4">P415</strain>
        <strain evidence="5">P421</strain>
    </source>
</reference>
<evidence type="ECO:0000313" key="2">
    <source>
        <dbReference type="EMBL" id="KAG2925853.1"/>
    </source>
</evidence>
<dbReference type="EMBL" id="RCMV01000188">
    <property type="protein sequence ID" value="KAG3222266.1"/>
    <property type="molecule type" value="Genomic_DNA"/>
</dbReference>
<dbReference type="Proteomes" id="UP000251314">
    <property type="component" value="Unassembled WGS sequence"/>
</dbReference>
<protein>
    <submittedName>
        <fullName evidence="6">Uncharacterized protein</fullName>
    </submittedName>
</protein>
<evidence type="ECO:0000313" key="3">
    <source>
        <dbReference type="EMBL" id="KAG2948734.1"/>
    </source>
</evidence>
<dbReference type="Proteomes" id="UP000735874">
    <property type="component" value="Unassembled WGS sequence"/>
</dbReference>
<evidence type="ECO:0000313" key="4">
    <source>
        <dbReference type="EMBL" id="KAG2993861.1"/>
    </source>
</evidence>
<dbReference type="AlphaFoldDB" id="A0A329R7W4"/>
<dbReference type="EMBL" id="RCMI01000203">
    <property type="protein sequence ID" value="KAG2925853.1"/>
    <property type="molecule type" value="Genomic_DNA"/>
</dbReference>
<dbReference type="EMBL" id="RCMK01000104">
    <property type="protein sequence ID" value="KAG2948734.1"/>
    <property type="molecule type" value="Genomic_DNA"/>
</dbReference>
<proteinExistence type="predicted"/>
<evidence type="ECO:0000313" key="7">
    <source>
        <dbReference type="Proteomes" id="UP000251314"/>
    </source>
</evidence>
<sequence>MIRTGDSSVDVDGASPYFRTNLHRYDSSEALTVSPLPLLVVSLAPPLQHVPQHVLTVSPPLLLAMVVTRLVSDKYPDTPPPPYALTVSPQLLLVVIIAPLVSGEAQEEVVLLILGVVVPLGSRRGSGVAVLRQEGDHVVS</sequence>
<dbReference type="EMBL" id="MJFZ01003728">
    <property type="protein sequence ID" value="RAW19976.1"/>
    <property type="molecule type" value="Genomic_DNA"/>
</dbReference>